<keyword evidence="1" id="KW-0175">Coiled coil</keyword>
<proteinExistence type="predicted"/>
<feature type="coiled-coil region" evidence="1">
    <location>
        <begin position="40"/>
        <end position="67"/>
    </location>
</feature>
<evidence type="ECO:0000256" key="1">
    <source>
        <dbReference type="SAM" id="Coils"/>
    </source>
</evidence>
<sequence>MGKYTEDDFCDLYEKKICDNCGKCLEEQGIDIRAIKIEDIAKTIEENKFLEEEYKKELLKAEDKEDIDEDSNVDLLKDAYEKLSKESGIDFTSLDEDYEDAFDHIEYLDESFFEEENLEEMTEEVFPGVRKLKGKSK</sequence>
<dbReference type="EMBL" id="CACRTV010000044">
    <property type="protein sequence ID" value="VYU22777.1"/>
    <property type="molecule type" value="Genomic_DNA"/>
</dbReference>
<dbReference type="AlphaFoldDB" id="A0A6N3DAU5"/>
<reference evidence="2" key="1">
    <citation type="submission" date="2019-11" db="EMBL/GenBank/DDBJ databases">
        <authorList>
            <person name="Feng L."/>
        </authorList>
    </citation>
    <scope>NUCLEOTIDE SEQUENCE</scope>
    <source>
        <strain evidence="2">CParaputrificumLFYP93</strain>
    </source>
</reference>
<evidence type="ECO:0000313" key="2">
    <source>
        <dbReference type="EMBL" id="VYU22777.1"/>
    </source>
</evidence>
<accession>A0A6N3DAU5</accession>
<name>A0A6N3DAU5_9CLOT</name>
<protein>
    <submittedName>
        <fullName evidence="2">Uncharacterized protein</fullName>
    </submittedName>
</protein>
<organism evidence="2">
    <name type="scientific">Clostridium paraputrificum</name>
    <dbReference type="NCBI Taxonomy" id="29363"/>
    <lineage>
        <taxon>Bacteria</taxon>
        <taxon>Bacillati</taxon>
        <taxon>Bacillota</taxon>
        <taxon>Clostridia</taxon>
        <taxon>Eubacteriales</taxon>
        <taxon>Clostridiaceae</taxon>
        <taxon>Clostridium</taxon>
    </lineage>
</organism>
<dbReference type="RefSeq" id="WP_156561071.1">
    <property type="nucleotide sequence ID" value="NZ_CACRTV010000044.1"/>
</dbReference>
<gene>
    <name evidence="2" type="ORF">CPLFYP93_01729</name>
</gene>